<reference evidence="4 5" key="1">
    <citation type="submission" date="2024-09" db="EMBL/GenBank/DDBJ databases">
        <title>Chromosome-scale assembly of Riccia sorocarpa.</title>
        <authorList>
            <person name="Paukszto L."/>
        </authorList>
    </citation>
    <scope>NUCLEOTIDE SEQUENCE [LARGE SCALE GENOMIC DNA]</scope>
    <source>
        <strain evidence="4">LP-2024</strain>
        <tissue evidence="4">Aerial parts of the thallus</tissue>
    </source>
</reference>
<protein>
    <submittedName>
        <fullName evidence="4">Uncharacterized protein</fullName>
    </submittedName>
</protein>
<dbReference type="Proteomes" id="UP001633002">
    <property type="component" value="Unassembled WGS sequence"/>
</dbReference>
<dbReference type="PROSITE" id="PS50297">
    <property type="entry name" value="ANK_REP_REGION"/>
    <property type="match status" value="3"/>
</dbReference>
<proteinExistence type="predicted"/>
<dbReference type="Pfam" id="PF12796">
    <property type="entry name" value="Ank_2"/>
    <property type="match status" value="2"/>
</dbReference>
<keyword evidence="1" id="KW-0677">Repeat</keyword>
<feature type="repeat" description="ANK" evidence="3">
    <location>
        <begin position="147"/>
        <end position="180"/>
    </location>
</feature>
<keyword evidence="5" id="KW-1185">Reference proteome</keyword>
<organism evidence="4 5">
    <name type="scientific">Riccia sorocarpa</name>
    <dbReference type="NCBI Taxonomy" id="122646"/>
    <lineage>
        <taxon>Eukaryota</taxon>
        <taxon>Viridiplantae</taxon>
        <taxon>Streptophyta</taxon>
        <taxon>Embryophyta</taxon>
        <taxon>Marchantiophyta</taxon>
        <taxon>Marchantiopsida</taxon>
        <taxon>Marchantiidae</taxon>
        <taxon>Marchantiales</taxon>
        <taxon>Ricciaceae</taxon>
        <taxon>Riccia</taxon>
    </lineage>
</organism>
<gene>
    <name evidence="4" type="ORF">R1sor_020470</name>
</gene>
<comment type="caution">
    <text evidence="4">The sequence shown here is derived from an EMBL/GenBank/DDBJ whole genome shotgun (WGS) entry which is preliminary data.</text>
</comment>
<dbReference type="SUPFAM" id="SSF48403">
    <property type="entry name" value="Ankyrin repeat"/>
    <property type="match status" value="2"/>
</dbReference>
<dbReference type="PANTHER" id="PTHR24198:SF165">
    <property type="entry name" value="ANKYRIN REPEAT-CONTAINING PROTEIN-RELATED"/>
    <property type="match status" value="1"/>
</dbReference>
<keyword evidence="2 3" id="KW-0040">ANK repeat</keyword>
<name>A0ABD3IFD6_9MARC</name>
<evidence type="ECO:0000313" key="5">
    <source>
        <dbReference type="Proteomes" id="UP001633002"/>
    </source>
</evidence>
<evidence type="ECO:0000256" key="2">
    <source>
        <dbReference type="ARBA" id="ARBA00023043"/>
    </source>
</evidence>
<dbReference type="SMART" id="SM00248">
    <property type="entry name" value="ANK"/>
    <property type="match status" value="10"/>
</dbReference>
<dbReference type="Gene3D" id="1.25.40.20">
    <property type="entry name" value="Ankyrin repeat-containing domain"/>
    <property type="match status" value="3"/>
</dbReference>
<feature type="repeat" description="ANK" evidence="3">
    <location>
        <begin position="325"/>
        <end position="348"/>
    </location>
</feature>
<evidence type="ECO:0000256" key="3">
    <source>
        <dbReference type="PROSITE-ProRule" id="PRU00023"/>
    </source>
</evidence>
<sequence length="618" mass="69702">MELRVEELRQEAEKLLMDVWNILPNDPNERVYSLYQIVCSQYETDPRESHRLYYFCSGFPPHFGTGELGHNINVGVGKMQRTLLHFAAEKNFQECTRKLLTFGFVDVNVGDSTGCTALHLACREGMKEIIKLLLKHPKVNINARDSTGCTPLHLVCRKGFEEITQLLLQQPESDVNVMDSTGCTPLLLALGGMHANSKACREGFQEIATWLLQHPHIDVNAGVITPFHLAAFCGNDWAVSLLVQHPDIDLYSRTAHKEMTALHMAACKDDADIVRMILDAVMRKTDPMWVRKGQFLSYQAYEQRLDVVKELLQSPGLDVNNRDERSFTALHLAVLRGHVTIVQLLLNHQNINLDIVTKCISDNDLERIRGWQEDGDWKKTPCPRLITYIPFQKVAGMTALHFALELVEEEAAIEDRSMEGMTGVVNVLLAHPNIDINIENENGESPLYGPLRRKLGPILIRLFGRYEDMVDPCVHLLRSYCKKGDLDMSLIDPVMEKLHTPLNRLNLKIDAAKFDTLPLIHKAVAVGKEELLSVLIDIQQLDDINAGDGEKRTPLHSAAIAGQMKSIQLLLIHPSLMANHEDLDNTCFLACLYELINIYLPLVSCSKCKQLVQSSIRT</sequence>
<dbReference type="InterPro" id="IPR036770">
    <property type="entry name" value="Ankyrin_rpt-contain_sf"/>
</dbReference>
<evidence type="ECO:0000313" key="4">
    <source>
        <dbReference type="EMBL" id="KAL3702448.1"/>
    </source>
</evidence>
<dbReference type="AlphaFoldDB" id="A0ABD3IFD6"/>
<feature type="repeat" description="ANK" evidence="3">
    <location>
        <begin position="113"/>
        <end position="136"/>
    </location>
</feature>
<dbReference type="PROSITE" id="PS50088">
    <property type="entry name" value="ANK_REPEAT"/>
    <property type="match status" value="3"/>
</dbReference>
<dbReference type="Pfam" id="PF13637">
    <property type="entry name" value="Ank_4"/>
    <property type="match status" value="1"/>
</dbReference>
<dbReference type="EMBL" id="JBJQOH010000001">
    <property type="protein sequence ID" value="KAL3702448.1"/>
    <property type="molecule type" value="Genomic_DNA"/>
</dbReference>
<dbReference type="PANTHER" id="PTHR24198">
    <property type="entry name" value="ANKYRIN REPEAT AND PROTEIN KINASE DOMAIN-CONTAINING PROTEIN"/>
    <property type="match status" value="1"/>
</dbReference>
<dbReference type="InterPro" id="IPR002110">
    <property type="entry name" value="Ankyrin_rpt"/>
</dbReference>
<accession>A0ABD3IFD6</accession>
<evidence type="ECO:0000256" key="1">
    <source>
        <dbReference type="ARBA" id="ARBA00022737"/>
    </source>
</evidence>
<dbReference type="Pfam" id="PF00023">
    <property type="entry name" value="Ank"/>
    <property type="match status" value="1"/>
</dbReference>